<keyword evidence="3" id="KW-0808">Transferase</keyword>
<dbReference type="InterPro" id="IPR001296">
    <property type="entry name" value="Glyco_trans_1"/>
</dbReference>
<evidence type="ECO:0000259" key="2">
    <source>
        <dbReference type="Pfam" id="PF13439"/>
    </source>
</evidence>
<dbReference type="Pfam" id="PF13439">
    <property type="entry name" value="Glyco_transf_4"/>
    <property type="match status" value="1"/>
</dbReference>
<accession>A0A1W2C1R2</accession>
<protein>
    <submittedName>
        <fullName evidence="3">GalNAc-alpha-(1-&gt;4)-GalNAc-alpha-(1-&gt;3)-diNAcBac-PP-undecaprenol alpha-1,4-N-acetyl-D-galactosaminyltransferase</fullName>
    </submittedName>
</protein>
<proteinExistence type="predicted"/>
<organism evidence="3 4">
    <name type="scientific">Pedobacter nyackensis</name>
    <dbReference type="NCBI Taxonomy" id="475255"/>
    <lineage>
        <taxon>Bacteria</taxon>
        <taxon>Pseudomonadati</taxon>
        <taxon>Bacteroidota</taxon>
        <taxon>Sphingobacteriia</taxon>
        <taxon>Sphingobacteriales</taxon>
        <taxon>Sphingobacteriaceae</taxon>
        <taxon>Pedobacter</taxon>
    </lineage>
</organism>
<feature type="domain" description="Glycosyltransferase subfamily 4-like N-terminal" evidence="2">
    <location>
        <begin position="13"/>
        <end position="168"/>
    </location>
</feature>
<sequence>MKVAFFIFHLRSGGAERVITTLANNFVNSNNEVKIYTVSEEASFYPLDEKVMHVKFGLRFLGVLRKLNFINSLLSLYTNLKKDRPDVLISFIDKNNLMAIIACLMLKIPVIISERSNPEKYNHGKVLMLGFKLLYKKASLIALQTNAVAKSFYRLNIKLPEIAVLPNPLGSGFIDNNISINKKKVILSVGRLSQEKGHDILLKALTGIKLEGWIVKIVGDGPLFRQYREYIDNHGLSEFVSLEGRKTNVVDYYDEAKIFVLPSRFEGFPNAIAEAMSRGCMVISSDCEYGPSEIINQGVNGFLFPLEDAESLRTYINEACNTDDAIGISNQALNTAMKYDADIISREWMNIIEKVAKC</sequence>
<dbReference type="AlphaFoldDB" id="A0A1W2C1R2"/>
<dbReference type="PANTHER" id="PTHR12526">
    <property type="entry name" value="GLYCOSYLTRANSFERASE"/>
    <property type="match status" value="1"/>
</dbReference>
<gene>
    <name evidence="3" type="ORF">SAMN04488101_10355</name>
</gene>
<evidence type="ECO:0000313" key="3">
    <source>
        <dbReference type="EMBL" id="SMC79119.1"/>
    </source>
</evidence>
<dbReference type="STRING" id="475255.SAMN04488101_10355"/>
<feature type="domain" description="Glycosyl transferase family 1" evidence="1">
    <location>
        <begin position="181"/>
        <end position="321"/>
    </location>
</feature>
<evidence type="ECO:0000313" key="4">
    <source>
        <dbReference type="Proteomes" id="UP000192678"/>
    </source>
</evidence>
<dbReference type="OrthoDB" id="9811239at2"/>
<evidence type="ECO:0000259" key="1">
    <source>
        <dbReference type="Pfam" id="PF00534"/>
    </source>
</evidence>
<keyword evidence="4" id="KW-1185">Reference proteome</keyword>
<reference evidence="3 4" key="1">
    <citation type="submission" date="2017-04" db="EMBL/GenBank/DDBJ databases">
        <authorList>
            <person name="Afonso C.L."/>
            <person name="Miller P.J."/>
            <person name="Scott M.A."/>
            <person name="Spackman E."/>
            <person name="Goraichik I."/>
            <person name="Dimitrov K.M."/>
            <person name="Suarez D.L."/>
            <person name="Swayne D.E."/>
        </authorList>
    </citation>
    <scope>NUCLEOTIDE SEQUENCE [LARGE SCALE GENOMIC DNA]</scope>
    <source>
        <strain evidence="3 4">DSM 19625</strain>
    </source>
</reference>
<dbReference type="GO" id="GO:0016757">
    <property type="term" value="F:glycosyltransferase activity"/>
    <property type="evidence" value="ECO:0007669"/>
    <property type="project" value="InterPro"/>
</dbReference>
<dbReference type="EMBL" id="FWYB01000003">
    <property type="protein sequence ID" value="SMC79119.1"/>
    <property type="molecule type" value="Genomic_DNA"/>
</dbReference>
<dbReference type="InterPro" id="IPR028098">
    <property type="entry name" value="Glyco_trans_4-like_N"/>
</dbReference>
<name>A0A1W2C1R2_9SPHI</name>
<dbReference type="Proteomes" id="UP000192678">
    <property type="component" value="Unassembled WGS sequence"/>
</dbReference>
<dbReference type="RefSeq" id="WP_084288852.1">
    <property type="nucleotide sequence ID" value="NZ_FWYB01000003.1"/>
</dbReference>
<dbReference type="Gene3D" id="3.40.50.2000">
    <property type="entry name" value="Glycogen Phosphorylase B"/>
    <property type="match status" value="2"/>
</dbReference>
<dbReference type="SUPFAM" id="SSF53756">
    <property type="entry name" value="UDP-Glycosyltransferase/glycogen phosphorylase"/>
    <property type="match status" value="1"/>
</dbReference>
<dbReference type="Pfam" id="PF00534">
    <property type="entry name" value="Glycos_transf_1"/>
    <property type="match status" value="1"/>
</dbReference>